<dbReference type="PANTHER" id="PTHR12161:SF60">
    <property type="entry name" value="REGULATOR OF VPS4 ACTIVITY IN THE MVB PATHWAY PROTEIN"/>
    <property type="match status" value="1"/>
</dbReference>
<evidence type="ECO:0000313" key="4">
    <source>
        <dbReference type="Proteomes" id="UP000000226"/>
    </source>
</evidence>
<evidence type="ECO:0000256" key="1">
    <source>
        <dbReference type="ARBA" id="ARBA00005536"/>
    </source>
</evidence>
<organism evidence="3 4">
    <name type="scientific">Phaseolus vulgaris</name>
    <name type="common">Kidney bean</name>
    <name type="synonym">French bean</name>
    <dbReference type="NCBI Taxonomy" id="3885"/>
    <lineage>
        <taxon>Eukaryota</taxon>
        <taxon>Viridiplantae</taxon>
        <taxon>Streptophyta</taxon>
        <taxon>Embryophyta</taxon>
        <taxon>Tracheophyta</taxon>
        <taxon>Spermatophyta</taxon>
        <taxon>Magnoliopsida</taxon>
        <taxon>eudicotyledons</taxon>
        <taxon>Gunneridae</taxon>
        <taxon>Pentapetalae</taxon>
        <taxon>rosids</taxon>
        <taxon>fabids</taxon>
        <taxon>Fabales</taxon>
        <taxon>Fabaceae</taxon>
        <taxon>Papilionoideae</taxon>
        <taxon>50 kb inversion clade</taxon>
        <taxon>NPAAA clade</taxon>
        <taxon>indigoferoid/millettioid clade</taxon>
        <taxon>Phaseoleae</taxon>
        <taxon>Phaseolus</taxon>
    </lineage>
</organism>
<dbReference type="PANTHER" id="PTHR12161">
    <property type="entry name" value="IST1 FAMILY MEMBER"/>
    <property type="match status" value="1"/>
</dbReference>
<feature type="compositionally biased region" description="Basic and acidic residues" evidence="2">
    <location>
        <begin position="154"/>
        <end position="174"/>
    </location>
</feature>
<dbReference type="Gramene" id="ESW07683">
    <property type="protein sequence ID" value="ESW07683"/>
    <property type="gene ID" value="PHAVU_010G150200g"/>
</dbReference>
<keyword evidence="4" id="KW-1185">Reference proteome</keyword>
<dbReference type="AlphaFoldDB" id="V7ASV8"/>
<feature type="compositionally biased region" description="Basic and acidic residues" evidence="2">
    <location>
        <begin position="230"/>
        <end position="239"/>
    </location>
</feature>
<dbReference type="InterPro" id="IPR005061">
    <property type="entry name" value="Ist1"/>
</dbReference>
<protein>
    <recommendedName>
        <fullName evidence="5">IST1-like protein</fullName>
    </recommendedName>
</protein>
<proteinExistence type="inferred from homology"/>
<evidence type="ECO:0000256" key="2">
    <source>
        <dbReference type="SAM" id="MobiDB-lite"/>
    </source>
</evidence>
<feature type="compositionally biased region" description="Basic residues" evidence="2">
    <location>
        <begin position="271"/>
        <end position="281"/>
    </location>
</feature>
<dbReference type="SMR" id="V7ASV8"/>
<name>V7ASV8_PHAVU</name>
<dbReference type="Gene3D" id="1.20.1260.60">
    <property type="entry name" value="Vacuolar protein sorting-associated protein Ist1"/>
    <property type="match status" value="1"/>
</dbReference>
<evidence type="ECO:0008006" key="5">
    <source>
        <dbReference type="Google" id="ProtNLM"/>
    </source>
</evidence>
<reference evidence="4" key="1">
    <citation type="journal article" date="2014" name="Nat. Genet.">
        <title>A reference genome for common bean and genome-wide analysis of dual domestications.</title>
        <authorList>
            <person name="Schmutz J."/>
            <person name="McClean P.E."/>
            <person name="Mamidi S."/>
            <person name="Wu G.A."/>
            <person name="Cannon S.B."/>
            <person name="Grimwood J."/>
            <person name="Jenkins J."/>
            <person name="Shu S."/>
            <person name="Song Q."/>
            <person name="Chavarro C."/>
            <person name="Torres-Torres M."/>
            <person name="Geffroy V."/>
            <person name="Moghaddam S.M."/>
            <person name="Gao D."/>
            <person name="Abernathy B."/>
            <person name="Barry K."/>
            <person name="Blair M."/>
            <person name="Brick M.A."/>
            <person name="Chovatia M."/>
            <person name="Gepts P."/>
            <person name="Goodstein D.M."/>
            <person name="Gonzales M."/>
            <person name="Hellsten U."/>
            <person name="Hyten D.L."/>
            <person name="Jia G."/>
            <person name="Kelly J.D."/>
            <person name="Kudrna D."/>
            <person name="Lee R."/>
            <person name="Richard M.M."/>
            <person name="Miklas P.N."/>
            <person name="Osorno J.M."/>
            <person name="Rodrigues J."/>
            <person name="Thareau V."/>
            <person name="Urrea C.A."/>
            <person name="Wang M."/>
            <person name="Yu Y."/>
            <person name="Zhang M."/>
            <person name="Wing R.A."/>
            <person name="Cregan P.B."/>
            <person name="Rokhsar D.S."/>
            <person name="Jackson S.A."/>
        </authorList>
    </citation>
    <scope>NUCLEOTIDE SEQUENCE [LARGE SCALE GENOMIC DNA]</scope>
    <source>
        <strain evidence="4">cv. G19833</strain>
    </source>
</reference>
<evidence type="ECO:0000313" key="3">
    <source>
        <dbReference type="EMBL" id="ESW07683.1"/>
    </source>
</evidence>
<gene>
    <name evidence="3" type="ORF">PHAVU_010G150200g</name>
</gene>
<accession>V7ASV8</accession>
<dbReference type="OrthoDB" id="29853at2759"/>
<dbReference type="InterPro" id="IPR042277">
    <property type="entry name" value="IST1-like"/>
</dbReference>
<dbReference type="EMBL" id="CM002297">
    <property type="protein sequence ID" value="ESW07683.1"/>
    <property type="molecule type" value="Genomic_DNA"/>
</dbReference>
<dbReference type="Pfam" id="PF03398">
    <property type="entry name" value="Ist1"/>
    <property type="match status" value="1"/>
</dbReference>
<dbReference type="GO" id="GO:0015031">
    <property type="term" value="P:protein transport"/>
    <property type="evidence" value="ECO:0007669"/>
    <property type="project" value="InterPro"/>
</dbReference>
<comment type="similarity">
    <text evidence="1">Belongs to the IST1 family.</text>
</comment>
<dbReference type="Proteomes" id="UP000000226">
    <property type="component" value="Chromosome 10"/>
</dbReference>
<sequence>MFRWLLKPRFDSKCLSYLKSLKIRLGRVQNRKKAEVKFLKSVIAELLTIGLEDDAYTRAKELLLEQKTLSSYELIEKFVGCISDHVEDFTKQKDCPEECKEAVSSLMDAAARTGDLPELRQLRTLFTDKYGNSLEPYANKEEKPIAGEDFNTPKGKERDTQHLGRKNLSGERWMHQNSSSDDETSMSSHDGRKGRSSSSFGSISEDEVETNMPISSYWGIPPPYLKQKTNKSDSKKPTHADTATAPDSGGVKSGKGKGYPSQQPEHGTGQIRRRRSSHVRGKSLPSEPNTAEETSKGHIRTVSLESGMRGGASHVHPKLPDYDDLRAHFLALRKR</sequence>
<feature type="region of interest" description="Disordered" evidence="2">
    <location>
        <begin position="135"/>
        <end position="320"/>
    </location>
</feature>